<reference evidence="3 4" key="1">
    <citation type="submission" date="2020-12" db="EMBL/GenBank/DDBJ databases">
        <title>Concerted genomic and epigenomic changes stabilize Arabidopsis allopolyploids.</title>
        <authorList>
            <person name="Chen Z."/>
        </authorList>
    </citation>
    <scope>NUCLEOTIDE SEQUENCE [LARGE SCALE GENOMIC DNA]</scope>
    <source>
        <strain evidence="3">Allo738</strain>
        <tissue evidence="3">Leaf</tissue>
    </source>
</reference>
<evidence type="ECO:0000259" key="2">
    <source>
        <dbReference type="Pfam" id="PF03732"/>
    </source>
</evidence>
<dbReference type="Pfam" id="PF03732">
    <property type="entry name" value="Retrotrans_gag"/>
    <property type="match status" value="1"/>
</dbReference>
<sequence>MSSLLLSLSSKPSLRKHALRCHTLRMFSSSTTTNPYMMYCVTYCGEAPEAGAMTELRMFDPAKKEYFTVRDKPLPKELYKEEYDKGTRGRWRWKEESTVKIISKYQSEDDSRSSTMEMRAQATKEKEVMEDLLGLRVAKLENKIAEQNSKMTKHMVEMYEAIHLFSRPSNQADVHHQFRYAPASASFSPAPEFGKRSGNSNTYAGVTRLAKLDFPRFNGDKIKEWLFQVEQFFEIDHTPDELKVRIASDHFDDLAATWHQWMVQSVLWKHVMHDWMTYKMLLQGRFKELEVDPIVELKQLQETDGIRDYHEKFELIKSRVNLCVNLSEAYLVSIYLAGLRTDTQENVRMFQPQTIQQCFLIGKLYERAHPLKRDKELEAEEKLKLENHENLVQEAILEEESIPQFQVPIANSEILRSSELREVNLGVENLEDVVMNENLEQELVQKNITKRFEVEGDVERSQKVLSIAKNCYAHQVFGKMSQHKERLGTKKKTKGSKTWRFKFKHRGETDYNGVRIKKWCSRFQNVGSAEADWLEGTWFFNSTGIQAKNYADGKLHFDPYMVLHKRLIRSHKIQQRRKMALYPKSWMFKYKRGHKKLHTPTLSKNLRNFHVDHFSHKDIESSEEKQSSQQVIFVDVESLVQQQELNCDRDFVLAMDHGGSSPYVKSETGWFVKTDSISEFELESMDSKMETDSVAHLQDQQLVVAAALSPLFDDFHSDVAEFCEQSTCDKSHKQKQRLSPKSWMFKFKTGSNPNGTSHLNCHNECGYESVVESRSSANFFDYCNPSSSQKMIPLPPRSYEYSCQNELVSGVAMSSSPEEEDFVMAVKFTGRRVSIYRPGQHRKGNHRFSSTELFDYFEQANLMYSKRDQRFYMPSSGGHHLWSWNGIISTDSQYHDLRFHNLPLFSLSELQLLRSCYRTQQLVESPSGQRFLVKWYVQTLGRSVQSLAHRSVEFSFGGTKLFMVFREEEDMNMCYTHDIGDLCIFLGNNEPFCVKASSFPGLNPNSIYFLGDRYGEGYGVYDIATRTPRSFNPKSFSAFSDLPNGQGYVVPNWVPHWIPPFPL</sequence>
<organism evidence="3 4">
    <name type="scientific">Arabidopsis thaliana x Arabidopsis arenosa</name>
    <dbReference type="NCBI Taxonomy" id="1240361"/>
    <lineage>
        <taxon>Eukaryota</taxon>
        <taxon>Viridiplantae</taxon>
        <taxon>Streptophyta</taxon>
        <taxon>Embryophyta</taxon>
        <taxon>Tracheophyta</taxon>
        <taxon>Spermatophyta</taxon>
        <taxon>Magnoliopsida</taxon>
        <taxon>eudicotyledons</taxon>
        <taxon>Gunneridae</taxon>
        <taxon>Pentapetalae</taxon>
        <taxon>rosids</taxon>
        <taxon>malvids</taxon>
        <taxon>Brassicales</taxon>
        <taxon>Brassicaceae</taxon>
        <taxon>Camelineae</taxon>
        <taxon>Arabidopsis</taxon>
    </lineage>
</organism>
<comment type="caution">
    <text evidence="3">The sequence shown here is derived from an EMBL/GenBank/DDBJ whole genome shotgun (WGS) entry which is preliminary data.</text>
</comment>
<dbReference type="InterPro" id="IPR005174">
    <property type="entry name" value="KIB1-4_b-propeller"/>
</dbReference>
<dbReference type="EMBL" id="JAEFBK010000009">
    <property type="protein sequence ID" value="KAG7570627.1"/>
    <property type="molecule type" value="Genomic_DNA"/>
</dbReference>
<protein>
    <recommendedName>
        <fullName evidence="5">DUF295 domain-containing protein</fullName>
    </recommendedName>
</protein>
<dbReference type="InterPro" id="IPR005162">
    <property type="entry name" value="Retrotrans_gag_dom"/>
</dbReference>
<dbReference type="PANTHER" id="PTHR44259:SF93">
    <property type="entry name" value="PROTEIN, PUTATIVE (DUF295)-RELATED"/>
    <property type="match status" value="1"/>
</dbReference>
<proteinExistence type="predicted"/>
<dbReference type="Proteomes" id="UP000694240">
    <property type="component" value="Chromosome 9"/>
</dbReference>
<dbReference type="PANTHER" id="PTHR44259">
    <property type="entry name" value="OS07G0183000 PROTEIN-RELATED"/>
    <property type="match status" value="1"/>
</dbReference>
<dbReference type="AlphaFoldDB" id="A0A8T2AAK4"/>
<evidence type="ECO:0000313" key="4">
    <source>
        <dbReference type="Proteomes" id="UP000694240"/>
    </source>
</evidence>
<accession>A0A8T2AAK4</accession>
<dbReference type="Pfam" id="PF03478">
    <property type="entry name" value="Beta-prop_KIB1-4"/>
    <property type="match status" value="1"/>
</dbReference>
<evidence type="ECO:0000259" key="1">
    <source>
        <dbReference type="Pfam" id="PF03478"/>
    </source>
</evidence>
<dbReference type="InterPro" id="IPR050942">
    <property type="entry name" value="F-box_BR-signaling"/>
</dbReference>
<feature type="domain" description="Retrotransposon gag" evidence="2">
    <location>
        <begin position="246"/>
        <end position="341"/>
    </location>
</feature>
<evidence type="ECO:0008006" key="5">
    <source>
        <dbReference type="Google" id="ProtNLM"/>
    </source>
</evidence>
<feature type="domain" description="KIB1-4 beta-propeller" evidence="1">
    <location>
        <begin position="783"/>
        <end position="1022"/>
    </location>
</feature>
<gene>
    <name evidence="3" type="ORF">ISN45_Aa04g032050</name>
</gene>
<name>A0A8T2AAK4_9BRAS</name>
<keyword evidence="4" id="KW-1185">Reference proteome</keyword>
<evidence type="ECO:0000313" key="3">
    <source>
        <dbReference type="EMBL" id="KAG7570627.1"/>
    </source>
</evidence>